<sequence length="1322" mass="142638">MNLTARYLRNSLAIAPSSLLKPTGSQSSGTTTSFSSQMALRTSAAPATPHKPNCAPAIATRTLHSNPGSSLLGSPRDNHPCPIASPSRLGLNSPKFSTKATISWKANLAQPQTPTKTSSRTPWNLREARGRAAAILEEMEDAKDDQYSSMSITAVNSPPSIPNNQQDAVDIMKSSSDISDDLPITPLYRASSAFAVQDPLPSEVRHSVSESRPLVDCKTDRGVAGGTGVDAGVPYNEGIQVSSTVVQHLPVILDARDLEGATILFSMTSDVKLATTPSSESTLTNMGSDSLSSANNKSGRQLAGTRRFAKATRLGKVPNVVPPRPSNDEIHEDDFDDWLAKELMLDEQLGPSNALQMVAPAITYHSGFSQLCTPPSESHLSHLPAEAAQESVCPPPDIEPPLWVEDLKAVKQGSETSVHPASLPSLTPSSRPDCQRKAIPSPVFAMDIEPVVIAQLNVRETPSAKDVSFPARRPQVRQIMINPCKIKSDEARRHANEEEAEADRLIKEMRLRKKGKPPRHMGSAQQSGGCLNAPANSGDAPAKNSNVPVHKSTPGIANAIISSPSLVLSQPEPKSTLKPRRGNTTTQGMDLKVIKNVIRTRSPSEPPILPRPALLDRHTDDLMADSPGSFNPLIERSVTTTAKMLVDSKANPPNSVTGMGNTLLEDDSPQATIVNPTSDEFSKGHTTPNNHPQHVISNLVPSNPPRTTGFVNGVPDSIHQSNNNLSNFHHPGSPQIRVATLIPINDVQYQSARAIALTEHVQDGRPIPSSSGTDISLDKTSPDESTQPTRTNILLDAVIKETSEPATLATSSPSSECHPTFPDLPDDDDDDEWDMVPIPVIGFNAPQVPRLSDAAPSTSSASLKSPFMVPYGQSFQASFNKRDPAFNGNIVYTPTLPRYGGRPRTDFRSPIVTPINLPSSLDQNISQFRPSIENAMDVDEDEDAMAVDEVDLDIEMSDATLLTCFPWPMDVDNHWNETAPMPSSIEPSVFPNNTPVGGIFPTKPAPNSHPEPERGSKPSSVCIVVETVLPSDVGGIGSPNEPLKKDTRPEGEHGTRPPPTTHSEEDRKECVAPKPRTPRGKSRSAWSRLHTVRRIQKGGSSKETEPDADPETRQKNKKPASRSDAANISKMPKESEPTNLIPALLSLPPDPWFFNMPLAKNNSNVPEEERKPGADRKPKKGAFTDKTNTPKLSETLPAKKSLKVGTPSQPMSAQVAHETTCSPIYRDPLIYGWTSQKTTVTFTAGVIEEVALPQESQGLSSSSPALDETTSLQYTATDGEPEFRIPGAYPWPVPSSKPVHLKALLLDLLQTGLKAALRHKQR</sequence>
<feature type="region of interest" description="Disordered" evidence="1">
    <location>
        <begin position="1158"/>
        <end position="1213"/>
    </location>
</feature>
<feature type="region of interest" description="Disordered" evidence="1">
    <location>
        <begin position="513"/>
        <end position="546"/>
    </location>
</feature>
<feature type="region of interest" description="Disordered" evidence="1">
    <location>
        <begin position="760"/>
        <end position="790"/>
    </location>
</feature>
<proteinExistence type="predicted"/>
<feature type="region of interest" description="Disordered" evidence="1">
    <location>
        <begin position="803"/>
        <end position="822"/>
    </location>
</feature>
<dbReference type="EMBL" id="KL142374">
    <property type="protein sequence ID" value="KDR78925.1"/>
    <property type="molecule type" value="Genomic_DNA"/>
</dbReference>
<keyword evidence="3" id="KW-1185">Reference proteome</keyword>
<feature type="compositionally biased region" description="Basic and acidic residues" evidence="1">
    <location>
        <begin position="1062"/>
        <end position="1071"/>
    </location>
</feature>
<accession>A0A067T6X8</accession>
<feature type="compositionally biased region" description="Basic and acidic residues" evidence="1">
    <location>
        <begin position="1100"/>
        <end position="1114"/>
    </location>
</feature>
<evidence type="ECO:0000313" key="2">
    <source>
        <dbReference type="EMBL" id="KDR78925.1"/>
    </source>
</evidence>
<feature type="region of interest" description="Disordered" evidence="1">
    <location>
        <begin position="1031"/>
        <end position="1137"/>
    </location>
</feature>
<evidence type="ECO:0000313" key="3">
    <source>
        <dbReference type="Proteomes" id="UP000027222"/>
    </source>
</evidence>
<reference evidence="3" key="1">
    <citation type="journal article" date="2014" name="Proc. Natl. Acad. Sci. U.S.A.">
        <title>Extensive sampling of basidiomycete genomes demonstrates inadequacy of the white-rot/brown-rot paradigm for wood decay fungi.</title>
        <authorList>
            <person name="Riley R."/>
            <person name="Salamov A.A."/>
            <person name="Brown D.W."/>
            <person name="Nagy L.G."/>
            <person name="Floudas D."/>
            <person name="Held B.W."/>
            <person name="Levasseur A."/>
            <person name="Lombard V."/>
            <person name="Morin E."/>
            <person name="Otillar R."/>
            <person name="Lindquist E.A."/>
            <person name="Sun H."/>
            <person name="LaButti K.M."/>
            <person name="Schmutz J."/>
            <person name="Jabbour D."/>
            <person name="Luo H."/>
            <person name="Baker S.E."/>
            <person name="Pisabarro A.G."/>
            <person name="Walton J.D."/>
            <person name="Blanchette R.A."/>
            <person name="Henrissat B."/>
            <person name="Martin F."/>
            <person name="Cullen D."/>
            <person name="Hibbett D.S."/>
            <person name="Grigoriev I.V."/>
        </authorList>
    </citation>
    <scope>NUCLEOTIDE SEQUENCE [LARGE SCALE GENOMIC DNA]</scope>
    <source>
        <strain evidence="3">CBS 339.88</strain>
    </source>
</reference>
<feature type="compositionally biased region" description="Polar residues" evidence="1">
    <location>
        <begin position="276"/>
        <end position="299"/>
    </location>
</feature>
<feature type="compositionally biased region" description="Polar residues" evidence="1">
    <location>
        <begin position="414"/>
        <end position="432"/>
    </location>
</feature>
<feature type="region of interest" description="Disordered" evidence="1">
    <location>
        <begin position="18"/>
        <end position="92"/>
    </location>
</feature>
<evidence type="ECO:0000256" key="1">
    <source>
        <dbReference type="SAM" id="MobiDB-lite"/>
    </source>
</evidence>
<feature type="compositionally biased region" description="Polar residues" evidence="1">
    <location>
        <begin position="62"/>
        <end position="72"/>
    </location>
</feature>
<protein>
    <submittedName>
        <fullName evidence="2">Uncharacterized protein</fullName>
    </submittedName>
</protein>
<dbReference type="Proteomes" id="UP000027222">
    <property type="component" value="Unassembled WGS sequence"/>
</dbReference>
<feature type="region of interest" description="Disordered" evidence="1">
    <location>
        <begin position="987"/>
        <end position="1019"/>
    </location>
</feature>
<feature type="compositionally biased region" description="Low complexity" evidence="1">
    <location>
        <begin position="23"/>
        <end position="37"/>
    </location>
</feature>
<name>A0A067T6X8_GALM3</name>
<organism evidence="2 3">
    <name type="scientific">Galerina marginata (strain CBS 339.88)</name>
    <dbReference type="NCBI Taxonomy" id="685588"/>
    <lineage>
        <taxon>Eukaryota</taxon>
        <taxon>Fungi</taxon>
        <taxon>Dikarya</taxon>
        <taxon>Basidiomycota</taxon>
        <taxon>Agaricomycotina</taxon>
        <taxon>Agaricomycetes</taxon>
        <taxon>Agaricomycetidae</taxon>
        <taxon>Agaricales</taxon>
        <taxon>Agaricineae</taxon>
        <taxon>Strophariaceae</taxon>
        <taxon>Galerina</taxon>
    </lineage>
</organism>
<feature type="compositionally biased region" description="Polar residues" evidence="1">
    <location>
        <begin position="804"/>
        <end position="817"/>
    </location>
</feature>
<feature type="compositionally biased region" description="Basic and acidic residues" evidence="1">
    <location>
        <begin position="1042"/>
        <end position="1055"/>
    </location>
</feature>
<dbReference type="HOGENOM" id="CLU_259765_0_0_1"/>
<gene>
    <name evidence="2" type="ORF">GALMADRAFT_1280339</name>
</gene>
<feature type="region of interest" description="Disordered" evidence="1">
    <location>
        <begin position="414"/>
        <end position="434"/>
    </location>
</feature>
<feature type="region of interest" description="Disordered" evidence="1">
    <location>
        <begin position="276"/>
        <end position="301"/>
    </location>
</feature>
<feature type="compositionally biased region" description="Basic and acidic residues" evidence="1">
    <location>
        <begin position="1167"/>
        <end position="1176"/>
    </location>
</feature>